<dbReference type="InterPro" id="IPR040255">
    <property type="entry name" value="Non-specific_endonuclease"/>
</dbReference>
<reference evidence="7" key="1">
    <citation type="submission" date="2020-11" db="EMBL/GenBank/DDBJ databases">
        <authorList>
            <person name="Whiteford S."/>
        </authorList>
    </citation>
    <scope>NUCLEOTIDE SEQUENCE</scope>
</reference>
<accession>A0A8S4FW18</accession>
<keyword evidence="3" id="KW-0378">Hydrolase</keyword>
<keyword evidence="2" id="KW-0540">Nuclease</keyword>
<dbReference type="GO" id="GO:0000014">
    <property type="term" value="F:single-stranded DNA endodeoxyribonuclease activity"/>
    <property type="evidence" value="ECO:0007669"/>
    <property type="project" value="TreeGrafter"/>
</dbReference>
<keyword evidence="5" id="KW-0479">Metal-binding</keyword>
<dbReference type="InterPro" id="IPR044929">
    <property type="entry name" value="DNA/RNA_non-sp_Endonuclease_sf"/>
</dbReference>
<dbReference type="GO" id="GO:0046872">
    <property type="term" value="F:metal ion binding"/>
    <property type="evidence" value="ECO:0007669"/>
    <property type="project" value="UniProtKB-KW"/>
</dbReference>
<feature type="domain" description="DNA/RNA non-specific endonuclease/pyrophosphatase/phosphodiesterase" evidence="6">
    <location>
        <begin position="8"/>
        <end position="157"/>
    </location>
</feature>
<evidence type="ECO:0000256" key="3">
    <source>
        <dbReference type="ARBA" id="ARBA00022759"/>
    </source>
</evidence>
<dbReference type="GO" id="GO:0003676">
    <property type="term" value="F:nucleic acid binding"/>
    <property type="evidence" value="ECO:0007669"/>
    <property type="project" value="InterPro"/>
</dbReference>
<dbReference type="PANTHER" id="PTHR13966">
    <property type="entry name" value="ENDONUCLEASE RELATED"/>
    <property type="match status" value="1"/>
</dbReference>
<evidence type="ECO:0000259" key="6">
    <source>
        <dbReference type="SMART" id="SM00892"/>
    </source>
</evidence>
<protein>
    <submittedName>
        <fullName evidence="7">(diamondback moth) hypothetical protein</fullName>
    </submittedName>
</protein>
<evidence type="ECO:0000256" key="1">
    <source>
        <dbReference type="ARBA" id="ARBA00010052"/>
    </source>
</evidence>
<comment type="similarity">
    <text evidence="1">Belongs to the DNA/RNA non-specific endonuclease family.</text>
</comment>
<dbReference type="GO" id="GO:0004521">
    <property type="term" value="F:RNA endonuclease activity"/>
    <property type="evidence" value="ECO:0007669"/>
    <property type="project" value="TreeGrafter"/>
</dbReference>
<feature type="active site" description="Proton acceptor" evidence="4">
    <location>
        <position position="25"/>
    </location>
</feature>
<dbReference type="Pfam" id="PF01223">
    <property type="entry name" value="Endonuclease_NS"/>
    <property type="match status" value="1"/>
</dbReference>
<dbReference type="Gene3D" id="3.40.570.10">
    <property type="entry name" value="Extracellular Endonuclease, subunit A"/>
    <property type="match status" value="1"/>
</dbReference>
<dbReference type="GO" id="GO:0006309">
    <property type="term" value="P:apoptotic DNA fragmentation"/>
    <property type="evidence" value="ECO:0007669"/>
    <property type="project" value="TreeGrafter"/>
</dbReference>
<dbReference type="SMART" id="SM00892">
    <property type="entry name" value="Endonuclease_NS"/>
    <property type="match status" value="1"/>
</dbReference>
<dbReference type="Proteomes" id="UP000653454">
    <property type="component" value="Unassembled WGS sequence"/>
</dbReference>
<dbReference type="SUPFAM" id="SSF54060">
    <property type="entry name" value="His-Me finger endonucleases"/>
    <property type="match status" value="1"/>
</dbReference>
<feature type="binding site" evidence="5">
    <location>
        <position position="55"/>
    </location>
    <ligand>
        <name>Mg(2+)</name>
        <dbReference type="ChEBI" id="CHEBI:18420"/>
        <note>catalytic</note>
    </ligand>
</feature>
<dbReference type="PANTHER" id="PTHR13966:SF19">
    <property type="entry name" value="NUCLEASE EXOG, MITOCHONDRIAL"/>
    <property type="match status" value="1"/>
</dbReference>
<keyword evidence="8" id="KW-1185">Reference proteome</keyword>
<evidence type="ECO:0000256" key="4">
    <source>
        <dbReference type="PIRSR" id="PIRSR640255-1"/>
    </source>
</evidence>
<keyword evidence="3" id="KW-0255">Endonuclease</keyword>
<dbReference type="GO" id="GO:0005634">
    <property type="term" value="C:nucleus"/>
    <property type="evidence" value="ECO:0007669"/>
    <property type="project" value="TreeGrafter"/>
</dbReference>
<dbReference type="EMBL" id="CAJHNJ030000055">
    <property type="protein sequence ID" value="CAG9133013.1"/>
    <property type="molecule type" value="Genomic_DNA"/>
</dbReference>
<evidence type="ECO:0000256" key="2">
    <source>
        <dbReference type="ARBA" id="ARBA00022722"/>
    </source>
</evidence>
<sequence>MINSLLGDNKDQKYLSKKQFLTRGHLAPRGDFPLRSAQRASFQFVNAVPQWMRGNAGDWAALEEGIRRRVKSYGRQLTVYTGAYGVMTLPDQDGVPTELYLYADENNNLGVPVPMYLYKVIHDEEDNSATAFISINSSYYNATQLAELTFCQNICEDNTKFKWLKWRSNDGTFSFCCEFNEFSEVVQHLAHLNASRLFF</sequence>
<comment type="caution">
    <text evidence="7">The sequence shown here is derived from an EMBL/GenBank/DDBJ whole genome shotgun (WGS) entry which is preliminary data.</text>
</comment>
<evidence type="ECO:0000313" key="8">
    <source>
        <dbReference type="Proteomes" id="UP000653454"/>
    </source>
</evidence>
<proteinExistence type="inferred from homology"/>
<evidence type="ECO:0000313" key="7">
    <source>
        <dbReference type="EMBL" id="CAG9133013.1"/>
    </source>
</evidence>
<evidence type="ECO:0000256" key="5">
    <source>
        <dbReference type="PIRSR" id="PIRSR640255-2"/>
    </source>
</evidence>
<dbReference type="InterPro" id="IPR001604">
    <property type="entry name" value="Endo_G_ENPP1-like_dom"/>
</dbReference>
<dbReference type="AlphaFoldDB" id="A0A8S4FW18"/>
<name>A0A8S4FW18_PLUXY</name>
<dbReference type="InterPro" id="IPR044925">
    <property type="entry name" value="His-Me_finger_sf"/>
</dbReference>
<dbReference type="GO" id="GO:0005743">
    <property type="term" value="C:mitochondrial inner membrane"/>
    <property type="evidence" value="ECO:0007669"/>
    <property type="project" value="TreeGrafter"/>
</dbReference>
<organism evidence="7 8">
    <name type="scientific">Plutella xylostella</name>
    <name type="common">Diamondback moth</name>
    <name type="synonym">Plutella maculipennis</name>
    <dbReference type="NCBI Taxonomy" id="51655"/>
    <lineage>
        <taxon>Eukaryota</taxon>
        <taxon>Metazoa</taxon>
        <taxon>Ecdysozoa</taxon>
        <taxon>Arthropoda</taxon>
        <taxon>Hexapoda</taxon>
        <taxon>Insecta</taxon>
        <taxon>Pterygota</taxon>
        <taxon>Neoptera</taxon>
        <taxon>Endopterygota</taxon>
        <taxon>Lepidoptera</taxon>
        <taxon>Glossata</taxon>
        <taxon>Ditrysia</taxon>
        <taxon>Yponomeutoidea</taxon>
        <taxon>Plutellidae</taxon>
        <taxon>Plutella</taxon>
    </lineage>
</organism>
<gene>
    <name evidence="7" type="ORF">PLXY2_LOCUS11265</name>
</gene>